<protein>
    <submittedName>
        <fullName evidence="1">Uncharacterized protein</fullName>
    </submittedName>
</protein>
<reference evidence="1 2" key="1">
    <citation type="submission" date="2019-12" db="EMBL/GenBank/DDBJ databases">
        <title>Alteromonas phage V22 represents a new genus of marine bacteriophages that requires a novel tail fiber chaperone for host recognition.</title>
        <authorList>
            <person name="Gonzalez-Serrano R."/>
            <person name="Dunne M."/>
            <person name="Rosselli R."/>
            <person name="Martin-Cuadrado A.-B."/>
            <person name="Grosboillot V."/>
            <person name="Zinsli L."/>
            <person name="Roda-Garcia J.J."/>
            <person name="Loessner M.J."/>
            <person name="Rodriguez-Valera F."/>
        </authorList>
    </citation>
    <scope>NUCLEOTIDE SEQUENCE [LARGE SCALE GENOMIC DNA]</scope>
</reference>
<keyword evidence="2" id="KW-1185">Reference proteome</keyword>
<dbReference type="EMBL" id="MN877442">
    <property type="protein sequence ID" value="QHZ59775.1"/>
    <property type="molecule type" value="Genomic_DNA"/>
</dbReference>
<dbReference type="RefSeq" id="YP_009855778.1">
    <property type="nucleotide sequence ID" value="NC_048847.1"/>
</dbReference>
<dbReference type="Proteomes" id="UP000479357">
    <property type="component" value="Segment"/>
</dbReference>
<evidence type="ECO:0000313" key="2">
    <source>
        <dbReference type="Proteomes" id="UP000479357"/>
    </source>
</evidence>
<accession>A0A6C0R0K5</accession>
<dbReference type="GeneID" id="55626518"/>
<organism evidence="1 2">
    <name type="scientific">Alteromonas phage vB_AmeM_PT11-V22</name>
    <dbReference type="NCBI Taxonomy" id="2704031"/>
    <lineage>
        <taxon>Viruses</taxon>
        <taxon>Duplodnaviria</taxon>
        <taxon>Heunggongvirae</taxon>
        <taxon>Uroviricota</taxon>
        <taxon>Caudoviricetes</taxon>
        <taxon>Myoalterovirus</taxon>
        <taxon>Myoalterovirus PT11V22</taxon>
    </lineage>
</organism>
<sequence length="92" mass="10838">MIDIRSMTNEEFKQFTKGKFFSAKFIKKDGSLREYKGARVEVTKDSKFTVHNNVEHKKNLVSVYVPNEKRPRATLNLETVKELTFQGKTYKY</sequence>
<dbReference type="KEGG" id="vg:55626518"/>
<proteinExistence type="predicted"/>
<evidence type="ECO:0000313" key="1">
    <source>
        <dbReference type="EMBL" id="QHZ59775.1"/>
    </source>
</evidence>
<name>A0A6C0R0K5_9CAUD</name>